<name>A0AA40HW08_CNENI</name>
<accession>A0AA40HW08</accession>
<proteinExistence type="predicted"/>
<sequence length="106" mass="12247">MILHEAAQQSSCDKGCRRCQEESSPAQWMDVLELAETSSIHFSGLERKSNQPQHSFKPKPKPEQGRMLFNSMKAERGGRLRGKEATEETFEADRGWFMRFKGRSHF</sequence>
<evidence type="ECO:0000313" key="2">
    <source>
        <dbReference type="EMBL" id="KAK1338523.1"/>
    </source>
</evidence>
<keyword evidence="3" id="KW-1185">Reference proteome</keyword>
<dbReference type="Proteomes" id="UP001177744">
    <property type="component" value="Unassembled WGS sequence"/>
</dbReference>
<organism evidence="2 3">
    <name type="scientific">Cnephaeus nilssonii</name>
    <name type="common">Northern bat</name>
    <name type="synonym">Eptesicus nilssonii</name>
    <dbReference type="NCBI Taxonomy" id="3371016"/>
    <lineage>
        <taxon>Eukaryota</taxon>
        <taxon>Metazoa</taxon>
        <taxon>Chordata</taxon>
        <taxon>Craniata</taxon>
        <taxon>Vertebrata</taxon>
        <taxon>Euteleostomi</taxon>
        <taxon>Mammalia</taxon>
        <taxon>Eutheria</taxon>
        <taxon>Laurasiatheria</taxon>
        <taxon>Chiroptera</taxon>
        <taxon>Yangochiroptera</taxon>
        <taxon>Vespertilionidae</taxon>
        <taxon>Cnephaeus</taxon>
    </lineage>
</organism>
<feature type="region of interest" description="Disordered" evidence="1">
    <location>
        <begin position="43"/>
        <end position="65"/>
    </location>
</feature>
<dbReference type="AlphaFoldDB" id="A0AA40HW08"/>
<reference evidence="2" key="1">
    <citation type="submission" date="2023-06" db="EMBL/GenBank/DDBJ databases">
        <title>Reference genome for the Northern bat (Eptesicus nilssonii), a most northern bat species.</title>
        <authorList>
            <person name="Laine V.N."/>
            <person name="Pulliainen A.T."/>
            <person name="Lilley T.M."/>
        </authorList>
    </citation>
    <scope>NUCLEOTIDE SEQUENCE</scope>
    <source>
        <strain evidence="2">BLF_Eptnil</strain>
        <tissue evidence="2">Kidney</tissue>
    </source>
</reference>
<comment type="caution">
    <text evidence="2">The sequence shown here is derived from an EMBL/GenBank/DDBJ whole genome shotgun (WGS) entry which is preliminary data.</text>
</comment>
<gene>
    <name evidence="2" type="ORF">QTO34_001640</name>
</gene>
<evidence type="ECO:0000256" key="1">
    <source>
        <dbReference type="SAM" id="MobiDB-lite"/>
    </source>
</evidence>
<protein>
    <submittedName>
        <fullName evidence="2">Uncharacterized protein</fullName>
    </submittedName>
</protein>
<dbReference type="EMBL" id="JAULJE010000010">
    <property type="protein sequence ID" value="KAK1338523.1"/>
    <property type="molecule type" value="Genomic_DNA"/>
</dbReference>
<evidence type="ECO:0000313" key="3">
    <source>
        <dbReference type="Proteomes" id="UP001177744"/>
    </source>
</evidence>